<organism evidence="1 2">
    <name type="scientific">Orbilia oligospora</name>
    <name type="common">Nematode-trapping fungus</name>
    <name type="synonym">Arthrobotrys oligospora</name>
    <dbReference type="NCBI Taxonomy" id="2813651"/>
    <lineage>
        <taxon>Eukaryota</taxon>
        <taxon>Fungi</taxon>
        <taxon>Dikarya</taxon>
        <taxon>Ascomycota</taxon>
        <taxon>Pezizomycotina</taxon>
        <taxon>Orbiliomycetes</taxon>
        <taxon>Orbiliales</taxon>
        <taxon>Orbiliaceae</taxon>
        <taxon>Orbilia</taxon>
    </lineage>
</organism>
<accession>A0A7C8J529</accession>
<dbReference type="EMBL" id="WIQW01000041">
    <property type="protein sequence ID" value="KAF3095237.1"/>
    <property type="molecule type" value="Genomic_DNA"/>
</dbReference>
<dbReference type="Proteomes" id="UP000475325">
    <property type="component" value="Unassembled WGS sequence"/>
</dbReference>
<dbReference type="AlphaFoldDB" id="A0A7C8J529"/>
<proteinExistence type="predicted"/>
<reference evidence="1 2" key="1">
    <citation type="submission" date="2019-06" db="EMBL/GenBank/DDBJ databases">
        <authorList>
            <person name="Palmer J.M."/>
        </authorList>
    </citation>
    <scope>NUCLEOTIDE SEQUENCE [LARGE SCALE GENOMIC DNA]</scope>
    <source>
        <strain evidence="1 2">TWF102</strain>
    </source>
</reference>
<sequence>MDSTIPTDSACWKEGKEKFLKSLQESSKPPTKLTIDNFLKDNWDLSRTIANCESLQLKADGEYNKKKGGRFVRKLLDGLMMVKSIADPFLEFAPETVSIAWCAISGLITVTLPLASL</sequence>
<protein>
    <submittedName>
        <fullName evidence="1">Uncharacterized protein</fullName>
    </submittedName>
</protein>
<comment type="caution">
    <text evidence="1">The sequence shown here is derived from an EMBL/GenBank/DDBJ whole genome shotgun (WGS) entry which is preliminary data.</text>
</comment>
<evidence type="ECO:0000313" key="1">
    <source>
        <dbReference type="EMBL" id="KAF3095237.1"/>
    </source>
</evidence>
<name>A0A7C8J529_ORBOL</name>
<evidence type="ECO:0000313" key="2">
    <source>
        <dbReference type="Proteomes" id="UP000475325"/>
    </source>
</evidence>
<gene>
    <name evidence="1" type="ORF">TWF102_012021</name>
</gene>